<accession>A0ACB9DI95</accession>
<dbReference type="Proteomes" id="UP001055879">
    <property type="component" value="Linkage Group LG03"/>
</dbReference>
<evidence type="ECO:0000313" key="2">
    <source>
        <dbReference type="Proteomes" id="UP001055879"/>
    </source>
</evidence>
<protein>
    <submittedName>
        <fullName evidence="1">Uncharacterized protein</fullName>
    </submittedName>
</protein>
<keyword evidence="2" id="KW-1185">Reference proteome</keyword>
<proteinExistence type="predicted"/>
<comment type="caution">
    <text evidence="1">The sequence shown here is derived from an EMBL/GenBank/DDBJ whole genome shotgun (WGS) entry which is preliminary data.</text>
</comment>
<dbReference type="EMBL" id="CM042049">
    <property type="protein sequence ID" value="KAI3746369.1"/>
    <property type="molecule type" value="Genomic_DNA"/>
</dbReference>
<gene>
    <name evidence="1" type="ORF">L6452_08800</name>
</gene>
<evidence type="ECO:0000313" key="1">
    <source>
        <dbReference type="EMBL" id="KAI3746369.1"/>
    </source>
</evidence>
<organism evidence="1 2">
    <name type="scientific">Arctium lappa</name>
    <name type="common">Greater burdock</name>
    <name type="synonym">Lappa major</name>
    <dbReference type="NCBI Taxonomy" id="4217"/>
    <lineage>
        <taxon>Eukaryota</taxon>
        <taxon>Viridiplantae</taxon>
        <taxon>Streptophyta</taxon>
        <taxon>Embryophyta</taxon>
        <taxon>Tracheophyta</taxon>
        <taxon>Spermatophyta</taxon>
        <taxon>Magnoliopsida</taxon>
        <taxon>eudicotyledons</taxon>
        <taxon>Gunneridae</taxon>
        <taxon>Pentapetalae</taxon>
        <taxon>asterids</taxon>
        <taxon>campanulids</taxon>
        <taxon>Asterales</taxon>
        <taxon>Asteraceae</taxon>
        <taxon>Carduoideae</taxon>
        <taxon>Cardueae</taxon>
        <taxon>Arctiinae</taxon>
        <taxon>Arctium</taxon>
    </lineage>
</organism>
<reference evidence="1 2" key="2">
    <citation type="journal article" date="2022" name="Mol. Ecol. Resour.">
        <title>The genomes of chicory, endive, great burdock and yacon provide insights into Asteraceae paleo-polyploidization history and plant inulin production.</title>
        <authorList>
            <person name="Fan W."/>
            <person name="Wang S."/>
            <person name="Wang H."/>
            <person name="Wang A."/>
            <person name="Jiang F."/>
            <person name="Liu H."/>
            <person name="Zhao H."/>
            <person name="Xu D."/>
            <person name="Zhang Y."/>
        </authorList>
    </citation>
    <scope>NUCLEOTIDE SEQUENCE [LARGE SCALE GENOMIC DNA]</scope>
    <source>
        <strain evidence="2">cv. Niubang</strain>
    </source>
</reference>
<name>A0ACB9DI95_ARCLA</name>
<reference evidence="2" key="1">
    <citation type="journal article" date="2022" name="Mol. Ecol. Resour.">
        <title>The genomes of chicory, endive, great burdock and yacon provide insights into Asteraceae palaeo-polyploidization history and plant inulin production.</title>
        <authorList>
            <person name="Fan W."/>
            <person name="Wang S."/>
            <person name="Wang H."/>
            <person name="Wang A."/>
            <person name="Jiang F."/>
            <person name="Liu H."/>
            <person name="Zhao H."/>
            <person name="Xu D."/>
            <person name="Zhang Y."/>
        </authorList>
    </citation>
    <scope>NUCLEOTIDE SEQUENCE [LARGE SCALE GENOMIC DNA]</scope>
    <source>
        <strain evidence="2">cv. Niubang</strain>
    </source>
</reference>
<sequence length="111" mass="12225">MAHGPSALTTVEQSRHGLFDVKRTDPLLVGGRRGRLTLSGRLMEMAMATRGRLHNPNGETKKRQQLVVVAAVVFNFAMEMKWTTLIWARQELLAAAADGFAGDTLENFCLA</sequence>